<evidence type="ECO:0000313" key="2">
    <source>
        <dbReference type="EMBL" id="TNN61890.1"/>
    </source>
</evidence>
<dbReference type="Proteomes" id="UP000314294">
    <property type="component" value="Unassembled WGS sequence"/>
</dbReference>
<organism evidence="2 3">
    <name type="scientific">Liparis tanakae</name>
    <name type="common">Tanaka's snailfish</name>
    <dbReference type="NCBI Taxonomy" id="230148"/>
    <lineage>
        <taxon>Eukaryota</taxon>
        <taxon>Metazoa</taxon>
        <taxon>Chordata</taxon>
        <taxon>Craniata</taxon>
        <taxon>Vertebrata</taxon>
        <taxon>Euteleostomi</taxon>
        <taxon>Actinopterygii</taxon>
        <taxon>Neopterygii</taxon>
        <taxon>Teleostei</taxon>
        <taxon>Neoteleostei</taxon>
        <taxon>Acanthomorphata</taxon>
        <taxon>Eupercaria</taxon>
        <taxon>Perciformes</taxon>
        <taxon>Cottioidei</taxon>
        <taxon>Cottales</taxon>
        <taxon>Liparidae</taxon>
        <taxon>Liparis</taxon>
    </lineage>
</organism>
<name>A0A4Z2H8N6_9TELE</name>
<gene>
    <name evidence="2" type="ORF">EYF80_027906</name>
</gene>
<feature type="region of interest" description="Disordered" evidence="1">
    <location>
        <begin position="1"/>
        <end position="25"/>
    </location>
</feature>
<reference evidence="2 3" key="1">
    <citation type="submission" date="2019-03" db="EMBL/GenBank/DDBJ databases">
        <title>First draft genome of Liparis tanakae, snailfish: a comprehensive survey of snailfish specific genes.</title>
        <authorList>
            <person name="Kim W."/>
            <person name="Song I."/>
            <person name="Jeong J.-H."/>
            <person name="Kim D."/>
            <person name="Kim S."/>
            <person name="Ryu S."/>
            <person name="Song J.Y."/>
            <person name="Lee S.K."/>
        </authorList>
    </citation>
    <scope>NUCLEOTIDE SEQUENCE [LARGE SCALE GENOMIC DNA]</scope>
    <source>
        <tissue evidence="2">Muscle</tissue>
    </source>
</reference>
<proteinExistence type="predicted"/>
<dbReference type="AlphaFoldDB" id="A0A4Z2H8N6"/>
<protein>
    <submittedName>
        <fullName evidence="2">Uncharacterized protein</fullName>
    </submittedName>
</protein>
<evidence type="ECO:0000256" key="1">
    <source>
        <dbReference type="SAM" id="MobiDB-lite"/>
    </source>
</evidence>
<accession>A0A4Z2H8N6</accession>
<keyword evidence="3" id="KW-1185">Reference proteome</keyword>
<sequence>MPSPEEPEVPDPWPKVFGQNTSPGARPPIYSYGKYQFEEAMQKVSIRSDYQARFTFRPLKHRRDHADSIIDRVSSGPHSRFCLFDPACPEL</sequence>
<evidence type="ECO:0000313" key="3">
    <source>
        <dbReference type="Proteomes" id="UP000314294"/>
    </source>
</evidence>
<comment type="caution">
    <text evidence="2">The sequence shown here is derived from an EMBL/GenBank/DDBJ whole genome shotgun (WGS) entry which is preliminary data.</text>
</comment>
<dbReference type="EMBL" id="SRLO01000306">
    <property type="protein sequence ID" value="TNN61890.1"/>
    <property type="molecule type" value="Genomic_DNA"/>
</dbReference>